<dbReference type="EMBL" id="JARKIF010000001">
    <property type="protein sequence ID" value="KAJ7651149.1"/>
    <property type="molecule type" value="Genomic_DNA"/>
</dbReference>
<keyword evidence="2" id="KW-0560">Oxidoreductase</keyword>
<dbReference type="InterPro" id="IPR050432">
    <property type="entry name" value="FAD-linked_Oxidoreductases_BP"/>
</dbReference>
<accession>A0AAD7G376</accession>
<keyword evidence="6" id="KW-1185">Reference proteome</keyword>
<proteinExistence type="inferred from homology"/>
<evidence type="ECO:0000259" key="4">
    <source>
        <dbReference type="PROSITE" id="PS51387"/>
    </source>
</evidence>
<organism evidence="5 6">
    <name type="scientific">Roridomyces roridus</name>
    <dbReference type="NCBI Taxonomy" id="1738132"/>
    <lineage>
        <taxon>Eukaryota</taxon>
        <taxon>Fungi</taxon>
        <taxon>Dikarya</taxon>
        <taxon>Basidiomycota</taxon>
        <taxon>Agaricomycotina</taxon>
        <taxon>Agaricomycetes</taxon>
        <taxon>Agaricomycetidae</taxon>
        <taxon>Agaricales</taxon>
        <taxon>Marasmiineae</taxon>
        <taxon>Mycenaceae</taxon>
        <taxon>Roridomyces</taxon>
    </lineage>
</organism>
<dbReference type="Pfam" id="PF08031">
    <property type="entry name" value="BBE"/>
    <property type="match status" value="1"/>
</dbReference>
<dbReference type="InterPro" id="IPR006094">
    <property type="entry name" value="Oxid_FAD_bind_N"/>
</dbReference>
<dbReference type="GO" id="GO:0071949">
    <property type="term" value="F:FAD binding"/>
    <property type="evidence" value="ECO:0007669"/>
    <property type="project" value="InterPro"/>
</dbReference>
<comment type="caution">
    <text evidence="5">The sequence shown here is derived from an EMBL/GenBank/DDBJ whole genome shotgun (WGS) entry which is preliminary data.</text>
</comment>
<sequence length="593" mass="65212">MRRAALKSLLVALVARTAGGLLQPPVCFDLDQDVSVDQQVCWELPANYTYELGSLNATIDGRLRTSSPFSLPCFSNYNGISVDRDEQLCSQIQTNYRNHAFRVDSFSSSMNPQYETCIATGSQCLLDWRNPRNPEANNGISCELGGVAEFYIDVHNPGDVQAAYLFAAKTNTPLSIKNTGHDFMGRSHRRGSLGLWTHNLDAMTYHPAFTPESCDDSGSFRAITVGAGVTFDQVYKFAHDNDVLFIGGYSQSVGVSGGWLMGGGHGVLSPVFGLGVDRVLQIKIVTPDGEYRTANACQNPDLFWALRGGGGGTFGVVLESTHLVEPNIPIQIANISYNPAPAQQREFFEILVNDSVRWAGLGWGGHANRRGLVYMNPLLSPTEAQESMGNMTAFARSHGGSVNFNTLPWYDFFERYITEEQAPVGTLVTLGSRLIPKANFQTEAGRAQLVELLIKQSAALGFPNIIPLAGTPMSRLGVPGETSVTPKWRSALWHLVTTAWWNYNSTLEEIRGTYGRVHDMVQEMRKVAGPDSGVYMNEGDVYETNHEEAYWGENYARLVQVKRKYDPLGLLACWNCIGSQGAAAFPCYPRLDV</sequence>
<comment type="similarity">
    <text evidence="1">Belongs to the oxygen-dependent FAD-linked oxidoreductase family.</text>
</comment>
<gene>
    <name evidence="5" type="ORF">FB45DRAFT_31897</name>
</gene>
<dbReference type="PANTHER" id="PTHR13878">
    <property type="entry name" value="GULONOLACTONE OXIDASE"/>
    <property type="match status" value="1"/>
</dbReference>
<protein>
    <submittedName>
        <fullName evidence="5">FAD-binding domain-containing protein</fullName>
    </submittedName>
</protein>
<evidence type="ECO:0000313" key="6">
    <source>
        <dbReference type="Proteomes" id="UP001221142"/>
    </source>
</evidence>
<dbReference type="InterPro" id="IPR016166">
    <property type="entry name" value="FAD-bd_PCMH"/>
</dbReference>
<dbReference type="InterPro" id="IPR012951">
    <property type="entry name" value="BBE"/>
</dbReference>
<reference evidence="5" key="1">
    <citation type="submission" date="2023-03" db="EMBL/GenBank/DDBJ databases">
        <title>Massive genome expansion in bonnet fungi (Mycena s.s.) driven by repeated elements and novel gene families across ecological guilds.</title>
        <authorList>
            <consortium name="Lawrence Berkeley National Laboratory"/>
            <person name="Harder C.B."/>
            <person name="Miyauchi S."/>
            <person name="Viragh M."/>
            <person name="Kuo A."/>
            <person name="Thoen E."/>
            <person name="Andreopoulos B."/>
            <person name="Lu D."/>
            <person name="Skrede I."/>
            <person name="Drula E."/>
            <person name="Henrissat B."/>
            <person name="Morin E."/>
            <person name="Kohler A."/>
            <person name="Barry K."/>
            <person name="LaButti K."/>
            <person name="Morin E."/>
            <person name="Salamov A."/>
            <person name="Lipzen A."/>
            <person name="Mereny Z."/>
            <person name="Hegedus B."/>
            <person name="Baldrian P."/>
            <person name="Stursova M."/>
            <person name="Weitz H."/>
            <person name="Taylor A."/>
            <person name="Grigoriev I.V."/>
            <person name="Nagy L.G."/>
            <person name="Martin F."/>
            <person name="Kauserud H."/>
        </authorList>
    </citation>
    <scope>NUCLEOTIDE SEQUENCE</scope>
    <source>
        <strain evidence="5">9284</strain>
    </source>
</reference>
<dbReference type="Pfam" id="PF01565">
    <property type="entry name" value="FAD_binding_4"/>
    <property type="match status" value="1"/>
</dbReference>
<dbReference type="Gene3D" id="3.30.465.10">
    <property type="match status" value="2"/>
</dbReference>
<dbReference type="GO" id="GO:0016491">
    <property type="term" value="F:oxidoreductase activity"/>
    <property type="evidence" value="ECO:0007669"/>
    <property type="project" value="UniProtKB-KW"/>
</dbReference>
<dbReference type="Proteomes" id="UP001221142">
    <property type="component" value="Unassembled WGS sequence"/>
</dbReference>
<keyword evidence="3" id="KW-0732">Signal</keyword>
<evidence type="ECO:0000256" key="2">
    <source>
        <dbReference type="ARBA" id="ARBA00023002"/>
    </source>
</evidence>
<name>A0AAD7G376_9AGAR</name>
<dbReference type="InterPro" id="IPR016169">
    <property type="entry name" value="FAD-bd_PCMH_sub2"/>
</dbReference>
<dbReference type="PANTHER" id="PTHR13878:SF91">
    <property type="entry name" value="FAD BINDING DOMAIN PROTEIN (AFU_ORTHOLOGUE AFUA_6G12070)-RELATED"/>
    <property type="match status" value="1"/>
</dbReference>
<dbReference type="SUPFAM" id="SSF56176">
    <property type="entry name" value="FAD-binding/transporter-associated domain-like"/>
    <property type="match status" value="1"/>
</dbReference>
<evidence type="ECO:0000313" key="5">
    <source>
        <dbReference type="EMBL" id="KAJ7651149.1"/>
    </source>
</evidence>
<dbReference type="PROSITE" id="PS51387">
    <property type="entry name" value="FAD_PCMH"/>
    <property type="match status" value="1"/>
</dbReference>
<feature type="domain" description="FAD-binding PCMH-type" evidence="4">
    <location>
        <begin position="144"/>
        <end position="327"/>
    </location>
</feature>
<evidence type="ECO:0000256" key="1">
    <source>
        <dbReference type="ARBA" id="ARBA00005466"/>
    </source>
</evidence>
<dbReference type="InterPro" id="IPR036318">
    <property type="entry name" value="FAD-bd_PCMH-like_sf"/>
</dbReference>
<evidence type="ECO:0000256" key="3">
    <source>
        <dbReference type="SAM" id="SignalP"/>
    </source>
</evidence>
<dbReference type="AlphaFoldDB" id="A0AAD7G376"/>
<feature type="chain" id="PRO_5042225594" evidence="3">
    <location>
        <begin position="21"/>
        <end position="593"/>
    </location>
</feature>
<feature type="signal peptide" evidence="3">
    <location>
        <begin position="1"/>
        <end position="20"/>
    </location>
</feature>